<evidence type="ECO:0000256" key="1">
    <source>
        <dbReference type="ARBA" id="ARBA00022884"/>
    </source>
</evidence>
<dbReference type="GO" id="GO:0000785">
    <property type="term" value="C:chromatin"/>
    <property type="evidence" value="ECO:0007669"/>
    <property type="project" value="EnsemblMetazoa"/>
</dbReference>
<feature type="compositionally biased region" description="Gly residues" evidence="3">
    <location>
        <begin position="41"/>
        <end position="51"/>
    </location>
</feature>
<dbReference type="Pfam" id="PF00076">
    <property type="entry name" value="RRM_1"/>
    <property type="match status" value="3"/>
</dbReference>
<dbReference type="GO" id="GO:0045451">
    <property type="term" value="P:pole plasm oskar mRNA localization"/>
    <property type="evidence" value="ECO:0007669"/>
    <property type="project" value="EnsemblMetazoa"/>
</dbReference>
<dbReference type="PROSITE" id="PS50102">
    <property type="entry name" value="RRM"/>
    <property type="match status" value="3"/>
</dbReference>
<dbReference type="GO" id="GO:0035062">
    <property type="term" value="C:omega speckle"/>
    <property type="evidence" value="ECO:0007669"/>
    <property type="project" value="EnsemblMetazoa"/>
</dbReference>
<evidence type="ECO:0000256" key="3">
    <source>
        <dbReference type="SAM" id="MobiDB-lite"/>
    </source>
</evidence>
<feature type="compositionally biased region" description="Polar residues" evidence="3">
    <location>
        <begin position="536"/>
        <end position="548"/>
    </location>
</feature>
<feature type="domain" description="RRM" evidence="4">
    <location>
        <begin position="235"/>
        <end position="312"/>
    </location>
</feature>
<dbReference type="SMART" id="SM00360">
    <property type="entry name" value="RRM"/>
    <property type="match status" value="3"/>
</dbReference>
<dbReference type="CDD" id="cd12385">
    <property type="entry name" value="RRM1_hnRNPM_like"/>
    <property type="match status" value="1"/>
</dbReference>
<feature type="compositionally biased region" description="Basic and acidic residues" evidence="3">
    <location>
        <begin position="177"/>
        <end position="197"/>
    </location>
</feature>
<dbReference type="eggNOG" id="KOG4212">
    <property type="taxonomic scope" value="Eukaryota"/>
</dbReference>
<feature type="domain" description="RRM" evidence="4">
    <location>
        <begin position="583"/>
        <end position="652"/>
    </location>
</feature>
<dbReference type="GO" id="GO:0005737">
    <property type="term" value="C:cytoplasm"/>
    <property type="evidence" value="ECO:0007669"/>
    <property type="project" value="EnsemblMetazoa"/>
</dbReference>
<dbReference type="InterPro" id="IPR035979">
    <property type="entry name" value="RBD_domain_sf"/>
</dbReference>
<dbReference type="GO" id="GO:1990904">
    <property type="term" value="C:ribonucleoprotein complex"/>
    <property type="evidence" value="ECO:0007669"/>
    <property type="project" value="EnsemblMetazoa"/>
</dbReference>
<dbReference type="FunFam" id="3.30.70.330:FF:000492">
    <property type="entry name" value="Blast:Myelin expression factor 2"/>
    <property type="match status" value="1"/>
</dbReference>
<dbReference type="SMR" id="A0A0Q9XAW5"/>
<dbReference type="FunCoup" id="A0A0Q9XAW5">
    <property type="interactions" value="2097"/>
</dbReference>
<feature type="compositionally biased region" description="Gly residues" evidence="3">
    <location>
        <begin position="155"/>
        <end position="176"/>
    </location>
</feature>
<accession>A0A0Q9XAW5</accession>
<feature type="domain" description="RRM" evidence="4">
    <location>
        <begin position="64"/>
        <end position="142"/>
    </location>
</feature>
<dbReference type="OrthoDB" id="610462at2759"/>
<proteinExistence type="predicted"/>
<evidence type="ECO:0000313" key="5">
    <source>
        <dbReference type="EMBL" id="KRG01726.1"/>
    </source>
</evidence>
<evidence type="ECO:0000256" key="2">
    <source>
        <dbReference type="PROSITE-ProRule" id="PRU00176"/>
    </source>
</evidence>
<protein>
    <submittedName>
        <fullName evidence="5">Uncharacterized protein, isoform B</fullName>
    </submittedName>
</protein>
<name>A0A0Q9XAW5_DROMO</name>
<dbReference type="InterPro" id="IPR050374">
    <property type="entry name" value="RRT5_SRSF_SR"/>
</dbReference>
<feature type="region of interest" description="Disordered" evidence="3">
    <location>
        <begin position="1"/>
        <end position="60"/>
    </location>
</feature>
<dbReference type="GO" id="GO:0007277">
    <property type="term" value="P:pole cell development"/>
    <property type="evidence" value="ECO:0007669"/>
    <property type="project" value="EnsemblMetazoa"/>
</dbReference>
<dbReference type="Gene3D" id="3.30.70.330">
    <property type="match status" value="3"/>
</dbReference>
<gene>
    <name evidence="5" type="primary">Dmoj\GI22600</name>
    <name evidence="5" type="ORF">Dmoj_GI22600</name>
</gene>
<dbReference type="Proteomes" id="UP000009192">
    <property type="component" value="Unassembled WGS sequence"/>
</dbReference>
<dbReference type="InParanoid" id="A0A0Q9XAW5"/>
<keyword evidence="1 2" id="KW-0694">RNA-binding</keyword>
<keyword evidence="6" id="KW-1185">Reference proteome</keyword>
<dbReference type="SUPFAM" id="SSF54928">
    <property type="entry name" value="RNA-binding domain, RBD"/>
    <property type="match status" value="2"/>
</dbReference>
<dbReference type="PANTHER" id="PTHR23003:SF3">
    <property type="entry name" value="FI21236P1-RELATED"/>
    <property type="match status" value="1"/>
</dbReference>
<dbReference type="InterPro" id="IPR000504">
    <property type="entry name" value="RRM_dom"/>
</dbReference>
<sequence>MQAAMNMDANAVENREKERDRRGRGARGSRFSDADGNNGNAAGGGGGGGGANNARDRSRERRNCRVYISNIPYDYRWQDLKDLFRRIVGSIEYVQLFHDENGKARGCGIVEFKDPENVQKAMEKMNRYELNGRELVVKEDHGEQRDQYGRIVRDGAGGGGGGGAGGGGGGGGGNGGGRDHMDDRDRGFSRRDDDRISGRNNFNMMSNDFNSSNYNLYGLSASFLESLGISGPLHNKVFVANLDYKVDSKKLKQVFKLAGKVQSVDLSLDKEGHSRGFAVVEYDHPVEAVQAISMLDRQMLYDRRMTVRLDRIPDKSEGLKLPEGLGGVGIGLGPNGEPLKDVAHNLPNGGNQNATQLLGNVQGAQQLSAVPGGAVVGGGNSNANLLGSLSGVMFGNNAAVQPSPVAPVQKPSMGNNAGGGGGGINLNNLNPSNLAAVVGNLGNLGAALSNPLLTSSLSTLGLNLGNTGGNDDGLVSASNVGLTNNYSSGGYGNAGNNYNSGGNSGGSGGGGVSGGNVGFNAYNSSSGGGTNSGNNQIDGNDYGNSGNQLDMFGGGGGNVGVGGGNVGVGGGAGNPGGGPRKSDTIIIKNVPLSCTWQTLRDKFRDVGDVKFAEIRGNDVGVVRFFKERDAELAIALMDGSRLDGRTIKVTYF</sequence>
<organism evidence="5 6">
    <name type="scientific">Drosophila mojavensis</name>
    <name type="common">Fruit fly</name>
    <dbReference type="NCBI Taxonomy" id="7230"/>
    <lineage>
        <taxon>Eukaryota</taxon>
        <taxon>Metazoa</taxon>
        <taxon>Ecdysozoa</taxon>
        <taxon>Arthropoda</taxon>
        <taxon>Hexapoda</taxon>
        <taxon>Insecta</taxon>
        <taxon>Pterygota</taxon>
        <taxon>Neoptera</taxon>
        <taxon>Endopterygota</taxon>
        <taxon>Diptera</taxon>
        <taxon>Brachycera</taxon>
        <taxon>Muscomorpha</taxon>
        <taxon>Ephydroidea</taxon>
        <taxon>Drosophilidae</taxon>
        <taxon>Drosophila</taxon>
    </lineage>
</organism>
<reference evidence="5 6" key="1">
    <citation type="journal article" date="2007" name="Nature">
        <title>Evolution of genes and genomes on the Drosophila phylogeny.</title>
        <authorList>
            <consortium name="Drosophila 12 Genomes Consortium"/>
            <person name="Clark A.G."/>
            <person name="Eisen M.B."/>
            <person name="Smith D.R."/>
            <person name="Bergman C.M."/>
            <person name="Oliver B."/>
            <person name="Markow T.A."/>
            <person name="Kaufman T.C."/>
            <person name="Kellis M."/>
            <person name="Gelbart W."/>
            <person name="Iyer V.N."/>
            <person name="Pollard D.A."/>
            <person name="Sackton T.B."/>
            <person name="Larracuente A.M."/>
            <person name="Singh N.D."/>
            <person name="Abad J.P."/>
            <person name="Abt D.N."/>
            <person name="Adryan B."/>
            <person name="Aguade M."/>
            <person name="Akashi H."/>
            <person name="Anderson W.W."/>
            <person name="Aquadro C.F."/>
            <person name="Ardell D.H."/>
            <person name="Arguello R."/>
            <person name="Artieri C.G."/>
            <person name="Barbash D.A."/>
            <person name="Barker D."/>
            <person name="Barsanti P."/>
            <person name="Batterham P."/>
            <person name="Batzoglou S."/>
            <person name="Begun D."/>
            <person name="Bhutkar A."/>
            <person name="Blanco E."/>
            <person name="Bosak S.A."/>
            <person name="Bradley R.K."/>
            <person name="Brand A.D."/>
            <person name="Brent M.R."/>
            <person name="Brooks A.N."/>
            <person name="Brown R.H."/>
            <person name="Butlin R.K."/>
            <person name="Caggese C."/>
            <person name="Calvi B.R."/>
            <person name="Bernardo de Carvalho A."/>
            <person name="Caspi A."/>
            <person name="Castrezana S."/>
            <person name="Celniker S.E."/>
            <person name="Chang J.L."/>
            <person name="Chapple C."/>
            <person name="Chatterji S."/>
            <person name="Chinwalla A."/>
            <person name="Civetta A."/>
            <person name="Clifton S.W."/>
            <person name="Comeron J.M."/>
            <person name="Costello J.C."/>
            <person name="Coyne J.A."/>
            <person name="Daub J."/>
            <person name="David R.G."/>
            <person name="Delcher A.L."/>
            <person name="Delehaunty K."/>
            <person name="Do C.B."/>
            <person name="Ebling H."/>
            <person name="Edwards K."/>
            <person name="Eickbush T."/>
            <person name="Evans J.D."/>
            <person name="Filipski A."/>
            <person name="Findeiss S."/>
            <person name="Freyhult E."/>
            <person name="Fulton L."/>
            <person name="Fulton R."/>
            <person name="Garcia A.C."/>
            <person name="Gardiner A."/>
            <person name="Garfield D.A."/>
            <person name="Garvin B.E."/>
            <person name="Gibson G."/>
            <person name="Gilbert D."/>
            <person name="Gnerre S."/>
            <person name="Godfrey J."/>
            <person name="Good R."/>
            <person name="Gotea V."/>
            <person name="Gravely B."/>
            <person name="Greenberg A.J."/>
            <person name="Griffiths-Jones S."/>
            <person name="Gross S."/>
            <person name="Guigo R."/>
            <person name="Gustafson E.A."/>
            <person name="Haerty W."/>
            <person name="Hahn M.W."/>
            <person name="Halligan D.L."/>
            <person name="Halpern A.L."/>
            <person name="Halter G.M."/>
            <person name="Han M.V."/>
            <person name="Heger A."/>
            <person name="Hillier L."/>
            <person name="Hinrichs A.S."/>
            <person name="Holmes I."/>
            <person name="Hoskins R.A."/>
            <person name="Hubisz M.J."/>
            <person name="Hultmark D."/>
            <person name="Huntley M.A."/>
            <person name="Jaffe D.B."/>
            <person name="Jagadeeshan S."/>
            <person name="Jeck W.R."/>
            <person name="Johnson J."/>
            <person name="Jones C.D."/>
            <person name="Jordan W.C."/>
            <person name="Karpen G.H."/>
            <person name="Kataoka E."/>
            <person name="Keightley P.D."/>
            <person name="Kheradpour P."/>
            <person name="Kirkness E.F."/>
            <person name="Koerich L.B."/>
            <person name="Kristiansen K."/>
            <person name="Kudrna D."/>
            <person name="Kulathinal R.J."/>
            <person name="Kumar S."/>
            <person name="Kwok R."/>
            <person name="Lander E."/>
            <person name="Langley C.H."/>
            <person name="Lapoint R."/>
            <person name="Lazzaro B.P."/>
            <person name="Lee S.J."/>
            <person name="Levesque L."/>
            <person name="Li R."/>
            <person name="Lin C.F."/>
            <person name="Lin M.F."/>
            <person name="Lindblad-Toh K."/>
            <person name="Llopart A."/>
            <person name="Long M."/>
            <person name="Low L."/>
            <person name="Lozovsky E."/>
            <person name="Lu J."/>
            <person name="Luo M."/>
            <person name="Machado C.A."/>
            <person name="Makalowski W."/>
            <person name="Marzo M."/>
            <person name="Matsuda M."/>
            <person name="Matzkin L."/>
            <person name="McAllister B."/>
            <person name="McBride C.S."/>
            <person name="McKernan B."/>
            <person name="McKernan K."/>
            <person name="Mendez-Lago M."/>
            <person name="Minx P."/>
            <person name="Mollenhauer M.U."/>
            <person name="Montooth K."/>
            <person name="Mount S.M."/>
            <person name="Mu X."/>
            <person name="Myers E."/>
            <person name="Negre B."/>
            <person name="Newfeld S."/>
            <person name="Nielsen R."/>
            <person name="Noor M.A."/>
            <person name="O'Grady P."/>
            <person name="Pachter L."/>
            <person name="Papaceit M."/>
            <person name="Parisi M.J."/>
            <person name="Parisi M."/>
            <person name="Parts L."/>
            <person name="Pedersen J.S."/>
            <person name="Pesole G."/>
            <person name="Phillippy A.M."/>
            <person name="Ponting C.P."/>
            <person name="Pop M."/>
            <person name="Porcelli D."/>
            <person name="Powell J.R."/>
            <person name="Prohaska S."/>
            <person name="Pruitt K."/>
            <person name="Puig M."/>
            <person name="Quesneville H."/>
            <person name="Ram K.R."/>
            <person name="Rand D."/>
            <person name="Rasmussen M.D."/>
            <person name="Reed L.K."/>
            <person name="Reenan R."/>
            <person name="Reily A."/>
            <person name="Remington K.A."/>
            <person name="Rieger T.T."/>
            <person name="Ritchie M.G."/>
            <person name="Robin C."/>
            <person name="Rogers Y.H."/>
            <person name="Rohde C."/>
            <person name="Rozas J."/>
            <person name="Rubenfield M.J."/>
            <person name="Ruiz A."/>
            <person name="Russo S."/>
            <person name="Salzberg S.L."/>
            <person name="Sanchez-Gracia A."/>
            <person name="Saranga D.J."/>
            <person name="Sato H."/>
            <person name="Schaeffer S.W."/>
            <person name="Schatz M.C."/>
            <person name="Schlenke T."/>
            <person name="Schwartz R."/>
            <person name="Segarra C."/>
            <person name="Singh R.S."/>
            <person name="Sirot L."/>
            <person name="Sirota M."/>
            <person name="Sisneros N.B."/>
            <person name="Smith C.D."/>
            <person name="Smith T.F."/>
            <person name="Spieth J."/>
            <person name="Stage D.E."/>
            <person name="Stark A."/>
            <person name="Stephan W."/>
            <person name="Strausberg R.L."/>
            <person name="Strempel S."/>
            <person name="Sturgill D."/>
            <person name="Sutton G."/>
            <person name="Sutton G.G."/>
            <person name="Tao W."/>
            <person name="Teichmann S."/>
            <person name="Tobari Y.N."/>
            <person name="Tomimura Y."/>
            <person name="Tsolas J.M."/>
            <person name="Valente V.L."/>
            <person name="Venter E."/>
            <person name="Venter J.C."/>
            <person name="Vicario S."/>
            <person name="Vieira F.G."/>
            <person name="Vilella A.J."/>
            <person name="Villasante A."/>
            <person name="Walenz B."/>
            <person name="Wang J."/>
            <person name="Wasserman M."/>
            <person name="Watts T."/>
            <person name="Wilson D."/>
            <person name="Wilson R.K."/>
            <person name="Wing R.A."/>
            <person name="Wolfner M.F."/>
            <person name="Wong A."/>
            <person name="Wong G.K."/>
            <person name="Wu C.I."/>
            <person name="Wu G."/>
            <person name="Yamamoto D."/>
            <person name="Yang H.P."/>
            <person name="Yang S.P."/>
            <person name="Yorke J.A."/>
            <person name="Yoshida K."/>
            <person name="Zdobnov E."/>
            <person name="Zhang P."/>
            <person name="Zhang Y."/>
            <person name="Zimin A.V."/>
            <person name="Baldwin J."/>
            <person name="Abdouelleil A."/>
            <person name="Abdulkadir J."/>
            <person name="Abebe A."/>
            <person name="Abera B."/>
            <person name="Abreu J."/>
            <person name="Acer S.C."/>
            <person name="Aftuck L."/>
            <person name="Alexander A."/>
            <person name="An P."/>
            <person name="Anderson E."/>
            <person name="Anderson S."/>
            <person name="Arachi H."/>
            <person name="Azer M."/>
            <person name="Bachantsang P."/>
            <person name="Barry A."/>
            <person name="Bayul T."/>
            <person name="Berlin A."/>
            <person name="Bessette D."/>
            <person name="Bloom T."/>
            <person name="Blye J."/>
            <person name="Boguslavskiy L."/>
            <person name="Bonnet C."/>
            <person name="Boukhgalter B."/>
            <person name="Bourzgui I."/>
            <person name="Brown A."/>
            <person name="Cahill P."/>
            <person name="Channer S."/>
            <person name="Cheshatsang Y."/>
            <person name="Chuda L."/>
            <person name="Citroen M."/>
            <person name="Collymore A."/>
            <person name="Cooke P."/>
            <person name="Costello M."/>
            <person name="D'Aco K."/>
            <person name="Daza R."/>
            <person name="De Haan G."/>
            <person name="DeGray S."/>
            <person name="DeMaso C."/>
            <person name="Dhargay N."/>
            <person name="Dooley K."/>
            <person name="Dooley E."/>
            <person name="Doricent M."/>
            <person name="Dorje P."/>
            <person name="Dorjee K."/>
            <person name="Dupes A."/>
            <person name="Elong R."/>
            <person name="Falk J."/>
            <person name="Farina A."/>
            <person name="Faro S."/>
            <person name="Ferguson D."/>
            <person name="Fisher S."/>
            <person name="Foley C.D."/>
            <person name="Franke A."/>
            <person name="Friedrich D."/>
            <person name="Gadbois L."/>
            <person name="Gearin G."/>
            <person name="Gearin C.R."/>
            <person name="Giannoukos G."/>
            <person name="Goode T."/>
            <person name="Graham J."/>
            <person name="Grandbois E."/>
            <person name="Grewal S."/>
            <person name="Gyaltsen K."/>
            <person name="Hafez N."/>
            <person name="Hagos B."/>
            <person name="Hall J."/>
            <person name="Henson C."/>
            <person name="Hollinger A."/>
            <person name="Honan T."/>
            <person name="Huard M.D."/>
            <person name="Hughes L."/>
            <person name="Hurhula B."/>
            <person name="Husby M.E."/>
            <person name="Kamat A."/>
            <person name="Kanga B."/>
            <person name="Kashin S."/>
            <person name="Khazanovich D."/>
            <person name="Kisner P."/>
            <person name="Lance K."/>
            <person name="Lara M."/>
            <person name="Lee W."/>
            <person name="Lennon N."/>
            <person name="Letendre F."/>
            <person name="LeVine R."/>
            <person name="Lipovsky A."/>
            <person name="Liu X."/>
            <person name="Liu J."/>
            <person name="Liu S."/>
            <person name="Lokyitsang T."/>
            <person name="Lokyitsang Y."/>
            <person name="Lubonja R."/>
            <person name="Lui A."/>
            <person name="MacDonald P."/>
            <person name="Magnisalis V."/>
            <person name="Maru K."/>
            <person name="Matthews C."/>
            <person name="McCusker W."/>
            <person name="McDonough S."/>
            <person name="Mehta T."/>
            <person name="Meldrim J."/>
            <person name="Meneus L."/>
            <person name="Mihai O."/>
            <person name="Mihalev A."/>
            <person name="Mihova T."/>
            <person name="Mittelman R."/>
            <person name="Mlenga V."/>
            <person name="Montmayeur A."/>
            <person name="Mulrain L."/>
            <person name="Navidi A."/>
            <person name="Naylor J."/>
            <person name="Negash T."/>
            <person name="Nguyen T."/>
            <person name="Nguyen N."/>
            <person name="Nicol R."/>
            <person name="Norbu C."/>
            <person name="Norbu N."/>
            <person name="Novod N."/>
            <person name="O'Neill B."/>
            <person name="Osman S."/>
            <person name="Markiewicz E."/>
            <person name="Oyono O.L."/>
            <person name="Patti C."/>
            <person name="Phunkhang P."/>
            <person name="Pierre F."/>
            <person name="Priest M."/>
            <person name="Raghuraman S."/>
            <person name="Rege F."/>
            <person name="Reyes R."/>
            <person name="Rise C."/>
            <person name="Rogov P."/>
            <person name="Ross K."/>
            <person name="Ryan E."/>
            <person name="Settipalli S."/>
            <person name="Shea T."/>
            <person name="Sherpa N."/>
            <person name="Shi L."/>
            <person name="Shih D."/>
            <person name="Sparrow T."/>
            <person name="Spaulding J."/>
            <person name="Stalker J."/>
            <person name="Stange-Thomann N."/>
            <person name="Stavropoulos S."/>
            <person name="Stone C."/>
            <person name="Strader C."/>
            <person name="Tesfaye S."/>
            <person name="Thomson T."/>
            <person name="Thoulutsang Y."/>
            <person name="Thoulutsang D."/>
            <person name="Topham K."/>
            <person name="Topping I."/>
            <person name="Tsamla T."/>
            <person name="Vassiliev H."/>
            <person name="Vo A."/>
            <person name="Wangchuk T."/>
            <person name="Wangdi T."/>
            <person name="Weiand M."/>
            <person name="Wilkinson J."/>
            <person name="Wilson A."/>
            <person name="Yadav S."/>
            <person name="Young G."/>
            <person name="Yu Q."/>
            <person name="Zembek L."/>
            <person name="Zhong D."/>
            <person name="Zimmer A."/>
            <person name="Zwirko Z."/>
            <person name="Jaffe D.B."/>
            <person name="Alvarez P."/>
            <person name="Brockman W."/>
            <person name="Butler J."/>
            <person name="Chin C."/>
            <person name="Gnerre S."/>
            <person name="Grabherr M."/>
            <person name="Kleber M."/>
            <person name="Mauceli E."/>
            <person name="MacCallum I."/>
        </authorList>
    </citation>
    <scope>NUCLEOTIDE SEQUENCE [LARGE SCALE GENOMIC DNA]</scope>
    <source>
        <strain evidence="6">Tucson 15081-1352.22</strain>
    </source>
</reference>
<feature type="compositionally biased region" description="Basic and acidic residues" evidence="3">
    <location>
        <begin position="13"/>
        <end position="23"/>
    </location>
</feature>
<feature type="region of interest" description="Disordered" evidence="3">
    <location>
        <begin position="153"/>
        <end position="200"/>
    </location>
</feature>
<dbReference type="FunFam" id="3.30.70.330:FF:000531">
    <property type="entry name" value="Myelin expression factor 2"/>
    <property type="match status" value="1"/>
</dbReference>
<dbReference type="InterPro" id="IPR012677">
    <property type="entry name" value="Nucleotide-bd_a/b_plait_sf"/>
</dbReference>
<dbReference type="PANTHER" id="PTHR23003">
    <property type="entry name" value="RNA RECOGNITION MOTIF RRM DOMAIN CONTAINING PROTEIN"/>
    <property type="match status" value="1"/>
</dbReference>
<dbReference type="GO" id="GO:0003730">
    <property type="term" value="F:mRNA 3'-UTR binding"/>
    <property type="evidence" value="ECO:0007669"/>
    <property type="project" value="EnsemblMetazoa"/>
</dbReference>
<dbReference type="AlphaFoldDB" id="A0A0Q9XAW5"/>
<dbReference type="EMBL" id="CH933806">
    <property type="protein sequence ID" value="KRG01726.1"/>
    <property type="molecule type" value="Genomic_DNA"/>
</dbReference>
<evidence type="ECO:0000259" key="4">
    <source>
        <dbReference type="PROSITE" id="PS50102"/>
    </source>
</evidence>
<feature type="region of interest" description="Disordered" evidence="3">
    <location>
        <begin position="527"/>
        <end position="549"/>
    </location>
</feature>
<evidence type="ECO:0000313" key="6">
    <source>
        <dbReference type="Proteomes" id="UP000009192"/>
    </source>
</evidence>